<dbReference type="PANTHER" id="PTHR31636">
    <property type="entry name" value="OSJNBA0084A10.13 PROTEIN-RELATED"/>
    <property type="match status" value="1"/>
</dbReference>
<accession>A0AAV3QT46</accession>
<evidence type="ECO:0000313" key="4">
    <source>
        <dbReference type="EMBL" id="GAA0166228.1"/>
    </source>
</evidence>
<gene>
    <name evidence="4" type="ORF">LIER_21431</name>
</gene>
<evidence type="ECO:0000256" key="3">
    <source>
        <dbReference type="PROSITE-ProRule" id="PRU01191"/>
    </source>
</evidence>
<feature type="short sequence motif" description="VHIID" evidence="3">
    <location>
        <begin position="316"/>
        <end position="320"/>
    </location>
</feature>
<evidence type="ECO:0000256" key="2">
    <source>
        <dbReference type="ARBA" id="ARBA00023163"/>
    </source>
</evidence>
<name>A0AAV3QT46_LITER</name>
<proteinExistence type="inferred from homology"/>
<organism evidence="4 5">
    <name type="scientific">Lithospermum erythrorhizon</name>
    <name type="common">Purple gromwell</name>
    <name type="synonym">Lithospermum officinale var. erythrorhizon</name>
    <dbReference type="NCBI Taxonomy" id="34254"/>
    <lineage>
        <taxon>Eukaryota</taxon>
        <taxon>Viridiplantae</taxon>
        <taxon>Streptophyta</taxon>
        <taxon>Embryophyta</taxon>
        <taxon>Tracheophyta</taxon>
        <taxon>Spermatophyta</taxon>
        <taxon>Magnoliopsida</taxon>
        <taxon>eudicotyledons</taxon>
        <taxon>Gunneridae</taxon>
        <taxon>Pentapetalae</taxon>
        <taxon>asterids</taxon>
        <taxon>lamiids</taxon>
        <taxon>Boraginales</taxon>
        <taxon>Boraginaceae</taxon>
        <taxon>Boraginoideae</taxon>
        <taxon>Lithospermeae</taxon>
        <taxon>Lithospermum</taxon>
    </lineage>
</organism>
<comment type="caution">
    <text evidence="4">The sequence shown here is derived from an EMBL/GenBank/DDBJ whole genome shotgun (WGS) entry which is preliminary data.</text>
</comment>
<keyword evidence="1" id="KW-0805">Transcription regulation</keyword>
<protein>
    <recommendedName>
        <fullName evidence="6">DELLA protein RGL1</fullName>
    </recommendedName>
</protein>
<comment type="caution">
    <text evidence="3">Lacks conserved residue(s) required for the propagation of feature annotation.</text>
</comment>
<reference evidence="4 5" key="1">
    <citation type="submission" date="2024-01" db="EMBL/GenBank/DDBJ databases">
        <title>The complete chloroplast genome sequence of Lithospermum erythrorhizon: insights into the phylogenetic relationship among Boraginaceae species and the maternal lineages of purple gromwells.</title>
        <authorList>
            <person name="Okada T."/>
            <person name="Watanabe K."/>
        </authorList>
    </citation>
    <scope>NUCLEOTIDE SEQUENCE [LARGE SCALE GENOMIC DNA]</scope>
</reference>
<dbReference type="InterPro" id="IPR005202">
    <property type="entry name" value="TF_GRAS"/>
</dbReference>
<sequence>MYTISYILSLSRESVLLNLVVYVIVQNQERENHLEIVFAQYPTFMAQRNSMSDNENVSSVLQNEPHLPNSKEVSTSFDDADSCIDSLQFKLSDEIRMTGGIRPNTVDVGSNEAKFHESFRLFTDHSSRIRRFNGTLMFGTSNEEQLIKMVDPKLSTYAIIRLAGEKFIQFMESCDGDLLMAGYLFSYQFSSLNKEVARDAKLIFYLLASAEKVGQKQFDHARKLLDCCDELSSSEGDPVQRLVFYFSKALNERIDQETMNPKSLNFWKKQLLDVEEEMISMDPTFVAVCKALPAGLMIQLAGIQVIVEHVTEKRKIHIIDLSIKGGQHHWMLIHALSMESDYHFKHLKITAIGTTSKSKIEETCNRLRSFARSLNVGFSFNVVMVEDILNLEEALLCVDSDETVIIYSSFFLRSMLAKPDRLEYLFTVLRNAKPSLVIVAEVEANLNSPVFVSRFIEALFFYGAQFDSLEDCMKNDESNRSNMESSYFSKGIDNVISAEGEQRTFSKVKVEVWRSFFDRFGMVETSLGVASLYHANLVLKDFPFGSACTFKRDGECLILGWKETPLYSLSAWKFI</sequence>
<keyword evidence="5" id="KW-1185">Reference proteome</keyword>
<keyword evidence="2" id="KW-0804">Transcription</keyword>
<feature type="region of interest" description="Leucine repeat II (LRII)" evidence="3">
    <location>
        <begin position="362"/>
        <end position="394"/>
    </location>
</feature>
<evidence type="ECO:0000313" key="5">
    <source>
        <dbReference type="Proteomes" id="UP001454036"/>
    </source>
</evidence>
<dbReference type="EMBL" id="BAABME010005653">
    <property type="protein sequence ID" value="GAA0166228.1"/>
    <property type="molecule type" value="Genomic_DNA"/>
</dbReference>
<dbReference type="AlphaFoldDB" id="A0AAV3QT46"/>
<dbReference type="Proteomes" id="UP001454036">
    <property type="component" value="Unassembled WGS sequence"/>
</dbReference>
<comment type="similarity">
    <text evidence="3">Belongs to the GRAS family.</text>
</comment>
<evidence type="ECO:0000256" key="1">
    <source>
        <dbReference type="ARBA" id="ARBA00023015"/>
    </source>
</evidence>
<evidence type="ECO:0008006" key="6">
    <source>
        <dbReference type="Google" id="ProtNLM"/>
    </source>
</evidence>
<feature type="region of interest" description="SAW" evidence="3">
    <location>
        <begin position="497"/>
        <end position="573"/>
    </location>
</feature>
<dbReference type="PROSITE" id="PS50985">
    <property type="entry name" value="GRAS"/>
    <property type="match status" value="1"/>
</dbReference>
<dbReference type="Pfam" id="PF03514">
    <property type="entry name" value="GRAS"/>
    <property type="match status" value="1"/>
</dbReference>